<organism evidence="7 8">
    <name type="scientific">Tetracentron sinense</name>
    <name type="common">Spur-leaf</name>
    <dbReference type="NCBI Taxonomy" id="13715"/>
    <lineage>
        <taxon>Eukaryota</taxon>
        <taxon>Viridiplantae</taxon>
        <taxon>Streptophyta</taxon>
        <taxon>Embryophyta</taxon>
        <taxon>Tracheophyta</taxon>
        <taxon>Spermatophyta</taxon>
        <taxon>Magnoliopsida</taxon>
        <taxon>Trochodendrales</taxon>
        <taxon>Trochodendraceae</taxon>
        <taxon>Tetracentron</taxon>
    </lineage>
</organism>
<keyword evidence="5" id="KW-0472">Membrane</keyword>
<feature type="domain" description="SHSP" evidence="6">
    <location>
        <begin position="1"/>
        <end position="82"/>
    </location>
</feature>
<dbReference type="GO" id="GO:0016592">
    <property type="term" value="C:mediator complex"/>
    <property type="evidence" value="ECO:0007669"/>
    <property type="project" value="TreeGrafter"/>
</dbReference>
<evidence type="ECO:0000259" key="6">
    <source>
        <dbReference type="PROSITE" id="PS01031"/>
    </source>
</evidence>
<dbReference type="PROSITE" id="PS01031">
    <property type="entry name" value="SHSP"/>
    <property type="match status" value="1"/>
</dbReference>
<dbReference type="OrthoDB" id="7690434at2759"/>
<dbReference type="Pfam" id="PF00011">
    <property type="entry name" value="HSP20"/>
    <property type="match status" value="1"/>
</dbReference>
<dbReference type="Pfam" id="PF11265">
    <property type="entry name" value="Med25_VWA"/>
    <property type="match status" value="1"/>
</dbReference>
<dbReference type="InterPro" id="IPR002068">
    <property type="entry name" value="A-crystallin/Hsp20_dom"/>
</dbReference>
<sequence length="246" mass="27318">MNSNGTTKIASMKWRLCFACEDFDNFPLIDHCSGKFLRRFRLPENAKVDQVMATMDNGFLTVTVPKEEVKKPEVKAIEISVFNNPFWCYMMASFLIALLPSWFKSIVVTIVVLLIVLTATPTTTVVLHNVSIWLSAIPFTGGGFSEAAIGEGLAEALIMFSMAPNGRQTQQNVDGQRHCILVAASNPYPLPTPVFRPQIQNLEQSENIKVQTENHLSDAETVAKSFAQCLVSLSIISPKQIPKLRE</sequence>
<evidence type="ECO:0000313" key="7">
    <source>
        <dbReference type="EMBL" id="KAF8396359.1"/>
    </source>
</evidence>
<evidence type="ECO:0000256" key="5">
    <source>
        <dbReference type="SAM" id="Phobius"/>
    </source>
</evidence>
<evidence type="ECO:0000256" key="4">
    <source>
        <dbReference type="RuleBase" id="RU003616"/>
    </source>
</evidence>
<gene>
    <name evidence="7" type="ORF">HHK36_017976</name>
</gene>
<protein>
    <recommendedName>
        <fullName evidence="2">Mediator of RNA polymerase II transcription subunit 25</fullName>
    </recommendedName>
</protein>
<comment type="caution">
    <text evidence="7">The sequence shown here is derived from an EMBL/GenBank/DDBJ whole genome shotgun (WGS) entry which is preliminary data.</text>
</comment>
<dbReference type="SUPFAM" id="SSF49764">
    <property type="entry name" value="HSP20-like chaperones"/>
    <property type="match status" value="1"/>
</dbReference>
<dbReference type="PANTHER" id="PTHR12433">
    <property type="entry name" value="MEDIATOR OF RNA POLYMERASE II TRANSCRIPTION SUBUNIT 25"/>
    <property type="match status" value="1"/>
</dbReference>
<keyword evidence="8" id="KW-1185">Reference proteome</keyword>
<keyword evidence="5" id="KW-1133">Transmembrane helix</keyword>
<dbReference type="InterPro" id="IPR008978">
    <property type="entry name" value="HSP20-like_chaperone"/>
</dbReference>
<evidence type="ECO:0000256" key="2">
    <source>
        <dbReference type="ARBA" id="ARBA00019694"/>
    </source>
</evidence>
<dbReference type="Gene3D" id="2.60.40.790">
    <property type="match status" value="1"/>
</dbReference>
<dbReference type="InterPro" id="IPR021419">
    <property type="entry name" value="Mediator_Med25_VWA"/>
</dbReference>
<comment type="similarity">
    <text evidence="3 4">Belongs to the small heat shock protein (HSP20) family.</text>
</comment>
<evidence type="ECO:0000256" key="1">
    <source>
        <dbReference type="ARBA" id="ARBA00009102"/>
    </source>
</evidence>
<dbReference type="EMBL" id="JABCRI010000012">
    <property type="protein sequence ID" value="KAF8396359.1"/>
    <property type="molecule type" value="Genomic_DNA"/>
</dbReference>
<proteinExistence type="inferred from homology"/>
<dbReference type="GO" id="GO:0045944">
    <property type="term" value="P:positive regulation of transcription by RNA polymerase II"/>
    <property type="evidence" value="ECO:0007669"/>
    <property type="project" value="TreeGrafter"/>
</dbReference>
<comment type="similarity">
    <text evidence="1">Belongs to the Mediator complex subunit 25 family.</text>
</comment>
<dbReference type="AlphaFoldDB" id="A0A834YV61"/>
<feature type="transmembrane region" description="Helical" evidence="5">
    <location>
        <begin position="81"/>
        <end position="100"/>
    </location>
</feature>
<reference evidence="7 8" key="1">
    <citation type="submission" date="2020-04" db="EMBL/GenBank/DDBJ databases">
        <title>Plant Genome Project.</title>
        <authorList>
            <person name="Zhang R.-G."/>
        </authorList>
    </citation>
    <scope>NUCLEOTIDE SEQUENCE [LARGE SCALE GENOMIC DNA]</scope>
    <source>
        <strain evidence="7">YNK0</strain>
        <tissue evidence="7">Leaf</tissue>
    </source>
</reference>
<dbReference type="PANTHER" id="PTHR12433:SF11">
    <property type="entry name" value="MEDIATOR OF RNA POLYMERASE II TRANSCRIPTION SUBUNIT 25"/>
    <property type="match status" value="1"/>
</dbReference>
<evidence type="ECO:0000313" key="8">
    <source>
        <dbReference type="Proteomes" id="UP000655225"/>
    </source>
</evidence>
<feature type="transmembrane region" description="Helical" evidence="5">
    <location>
        <begin position="106"/>
        <end position="127"/>
    </location>
</feature>
<accession>A0A834YV61</accession>
<dbReference type="GO" id="GO:0005667">
    <property type="term" value="C:transcription regulator complex"/>
    <property type="evidence" value="ECO:0007669"/>
    <property type="project" value="TreeGrafter"/>
</dbReference>
<name>A0A834YV61_TETSI</name>
<keyword evidence="5" id="KW-0812">Transmembrane</keyword>
<dbReference type="Proteomes" id="UP000655225">
    <property type="component" value="Unassembled WGS sequence"/>
</dbReference>
<evidence type="ECO:0000256" key="3">
    <source>
        <dbReference type="PROSITE-ProRule" id="PRU00285"/>
    </source>
</evidence>